<dbReference type="InterPro" id="IPR004089">
    <property type="entry name" value="MCPsignal_dom"/>
</dbReference>
<dbReference type="Pfam" id="PF00015">
    <property type="entry name" value="MCPsignal"/>
    <property type="match status" value="1"/>
</dbReference>
<dbReference type="SUPFAM" id="SSF58104">
    <property type="entry name" value="Methyl-accepting chemotaxis protein (MCP) signaling domain"/>
    <property type="match status" value="1"/>
</dbReference>
<dbReference type="SMART" id="SM00283">
    <property type="entry name" value="MA"/>
    <property type="match status" value="1"/>
</dbReference>
<feature type="domain" description="Methyl-accepting transducer" evidence="6">
    <location>
        <begin position="392"/>
        <end position="642"/>
    </location>
</feature>
<evidence type="ECO:0000259" key="6">
    <source>
        <dbReference type="PROSITE" id="PS50111"/>
    </source>
</evidence>
<dbReference type="GO" id="GO:0007165">
    <property type="term" value="P:signal transduction"/>
    <property type="evidence" value="ECO:0007669"/>
    <property type="project" value="UniProtKB-KW"/>
</dbReference>
<dbReference type="RefSeq" id="WP_276649236.1">
    <property type="nucleotide sequence ID" value="NZ_JAAYSM010000296.1"/>
</dbReference>
<feature type="transmembrane region" description="Helical" evidence="5">
    <location>
        <begin position="41"/>
        <end position="63"/>
    </location>
</feature>
<proteinExistence type="inferred from homology"/>
<dbReference type="EMBL" id="JAAYSM010000296">
    <property type="protein sequence ID" value="NLJ18919.1"/>
    <property type="molecule type" value="Genomic_DNA"/>
</dbReference>
<organism evidence="8 9">
    <name type="scientific">Globicatella sulfidifaciens</name>
    <dbReference type="NCBI Taxonomy" id="136093"/>
    <lineage>
        <taxon>Bacteria</taxon>
        <taxon>Bacillati</taxon>
        <taxon>Bacillota</taxon>
        <taxon>Bacilli</taxon>
        <taxon>Lactobacillales</taxon>
        <taxon>Aerococcaceae</taxon>
        <taxon>Globicatella</taxon>
    </lineage>
</organism>
<accession>A0A7X8C513</accession>
<gene>
    <name evidence="8" type="ORF">GX355_08655</name>
</gene>
<comment type="caution">
    <text evidence="8">The sequence shown here is derived from an EMBL/GenBank/DDBJ whole genome shotgun (WGS) entry which is preliminary data.</text>
</comment>
<dbReference type="Pfam" id="PF00672">
    <property type="entry name" value="HAMP"/>
    <property type="match status" value="1"/>
</dbReference>
<dbReference type="PANTHER" id="PTHR32089">
    <property type="entry name" value="METHYL-ACCEPTING CHEMOTAXIS PROTEIN MCPB"/>
    <property type="match status" value="1"/>
</dbReference>
<evidence type="ECO:0000256" key="4">
    <source>
        <dbReference type="SAM" id="Coils"/>
    </source>
</evidence>
<dbReference type="Gene3D" id="6.10.340.10">
    <property type="match status" value="1"/>
</dbReference>
<comment type="similarity">
    <text evidence="2">Belongs to the methyl-accepting chemotaxis (MCP) protein family.</text>
</comment>
<evidence type="ECO:0000256" key="1">
    <source>
        <dbReference type="ARBA" id="ARBA00023224"/>
    </source>
</evidence>
<keyword evidence="4" id="KW-0175">Coiled coil</keyword>
<dbReference type="InterPro" id="IPR003660">
    <property type="entry name" value="HAMP_dom"/>
</dbReference>
<reference evidence="8 9" key="1">
    <citation type="journal article" date="2020" name="Biotechnol. Biofuels">
        <title>New insights from the biogas microbiome by comprehensive genome-resolved metagenomics of nearly 1600 species originating from multiple anaerobic digesters.</title>
        <authorList>
            <person name="Campanaro S."/>
            <person name="Treu L."/>
            <person name="Rodriguez-R L.M."/>
            <person name="Kovalovszki A."/>
            <person name="Ziels R.M."/>
            <person name="Maus I."/>
            <person name="Zhu X."/>
            <person name="Kougias P.G."/>
            <person name="Basile A."/>
            <person name="Luo G."/>
            <person name="Schluter A."/>
            <person name="Konstantinidis K.T."/>
            <person name="Angelidaki I."/>
        </authorList>
    </citation>
    <scope>NUCLEOTIDE SEQUENCE [LARGE SCALE GENOMIC DNA]</scope>
    <source>
        <strain evidence="8">AS23ysBPME_34</strain>
    </source>
</reference>
<name>A0A7X8C513_9LACT</name>
<dbReference type="AlphaFoldDB" id="A0A7X8C513"/>
<sequence>MKRRFKFNQSPKLKLRFNQKHLGKIPLLNNLKQNSSIKTRLIASFILLSVIPSIIIAGIVYFISRNTLEEKVSGMSLELNTQISMNLNNAFSDIERLMLQPYGNLELMNRLLDEDLTDYEIVQARQQANNYFSSLMLTNSDINTIFFIRDDGILFGDQGVSTRFNSSEYLNSLVSQKVHELNGELYWEAGFQGNDQFIYVFKHATGDSLNGTFVIILKKDQFTQIVNSSSSSSVDQNMYIVDHHGEVVESNLVDRIGQIYVENADKHMLQTINQLSNDWNVIIETDRDSLLQEINGVITLIAIIVLIIIIIAAGIGVFVTLGITKPINRIRDLMQSAEGGNLTVRASEQGGHELSQLGKSFNTMIENIKRVIEQNRYVASYAVNSSEELKRISNDSYHKAKEIALSTEEMAKGAEEQVYSSENTNQAMEYLSNEIETVTNNISVVNQSTENTKKLSEEAFSIIHELVSNNAKVEKEIAVMRDQMMKLNQEMTQVSEFVTIIKDISEQTNLLALNASIEAARAGEHGRGFAVVAEEVRSLADQSKKASIEIEDVIKDVIKQSIHTVESVRAFDQQIKMQSSSVDNTKTSFENIIEDNALITKQINLIEKAIQNINETNKAVSYAVSEMVSVAQNASATTEEITATTEEQLSSAQLLDGISEELVKTINELEQVISTFTVE</sequence>
<keyword evidence="1 3" id="KW-0807">Transducer</keyword>
<keyword evidence="5" id="KW-0472">Membrane</keyword>
<feature type="domain" description="HAMP" evidence="7">
    <location>
        <begin position="321"/>
        <end position="373"/>
    </location>
</feature>
<evidence type="ECO:0000313" key="9">
    <source>
        <dbReference type="Proteomes" id="UP000541058"/>
    </source>
</evidence>
<keyword evidence="5" id="KW-0812">Transmembrane</keyword>
<dbReference type="PANTHER" id="PTHR32089:SF112">
    <property type="entry name" value="LYSOZYME-LIKE PROTEIN-RELATED"/>
    <property type="match status" value="1"/>
</dbReference>
<evidence type="ECO:0000259" key="7">
    <source>
        <dbReference type="PROSITE" id="PS50885"/>
    </source>
</evidence>
<evidence type="ECO:0000313" key="8">
    <source>
        <dbReference type="EMBL" id="NLJ18919.1"/>
    </source>
</evidence>
<dbReference type="SMART" id="SM00304">
    <property type="entry name" value="HAMP"/>
    <property type="match status" value="1"/>
</dbReference>
<feature type="transmembrane region" description="Helical" evidence="5">
    <location>
        <begin position="297"/>
        <end position="324"/>
    </location>
</feature>
<feature type="coiled-coil region" evidence="4">
    <location>
        <begin position="463"/>
        <end position="490"/>
    </location>
</feature>
<evidence type="ECO:0000256" key="5">
    <source>
        <dbReference type="SAM" id="Phobius"/>
    </source>
</evidence>
<keyword evidence="5" id="KW-1133">Transmembrane helix</keyword>
<dbReference type="PROSITE" id="PS50885">
    <property type="entry name" value="HAMP"/>
    <property type="match status" value="1"/>
</dbReference>
<dbReference type="CDD" id="cd06225">
    <property type="entry name" value="HAMP"/>
    <property type="match status" value="1"/>
</dbReference>
<protein>
    <submittedName>
        <fullName evidence="8">Methyl-accepting chemotaxis protein</fullName>
    </submittedName>
</protein>
<dbReference type="GO" id="GO:0016020">
    <property type="term" value="C:membrane"/>
    <property type="evidence" value="ECO:0007669"/>
    <property type="project" value="InterPro"/>
</dbReference>
<dbReference type="PROSITE" id="PS50111">
    <property type="entry name" value="CHEMOTAXIS_TRANSDUC_2"/>
    <property type="match status" value="1"/>
</dbReference>
<evidence type="ECO:0000256" key="3">
    <source>
        <dbReference type="PROSITE-ProRule" id="PRU00284"/>
    </source>
</evidence>
<dbReference type="Proteomes" id="UP000541058">
    <property type="component" value="Unassembled WGS sequence"/>
</dbReference>
<dbReference type="Gene3D" id="1.10.287.950">
    <property type="entry name" value="Methyl-accepting chemotaxis protein"/>
    <property type="match status" value="1"/>
</dbReference>
<evidence type="ECO:0000256" key="2">
    <source>
        <dbReference type="ARBA" id="ARBA00029447"/>
    </source>
</evidence>